<keyword evidence="2" id="KW-1133">Transmembrane helix</keyword>
<proteinExistence type="predicted"/>
<protein>
    <submittedName>
        <fullName evidence="3">Uncharacterized protein</fullName>
    </submittedName>
</protein>
<gene>
    <name evidence="3" type="ORF">AFUS01_LOCUS5371</name>
</gene>
<keyword evidence="2" id="KW-0812">Transmembrane</keyword>
<feature type="region of interest" description="Disordered" evidence="1">
    <location>
        <begin position="107"/>
        <end position="130"/>
    </location>
</feature>
<dbReference type="EMBL" id="CAJVCH010034228">
    <property type="protein sequence ID" value="CAG7714714.1"/>
    <property type="molecule type" value="Genomic_DNA"/>
</dbReference>
<evidence type="ECO:0000256" key="2">
    <source>
        <dbReference type="SAM" id="Phobius"/>
    </source>
</evidence>
<keyword evidence="2" id="KW-0472">Membrane</keyword>
<comment type="caution">
    <text evidence="3">The sequence shown here is derived from an EMBL/GenBank/DDBJ whole genome shotgun (WGS) entry which is preliminary data.</text>
</comment>
<accession>A0A8J2JKB9</accession>
<dbReference type="Proteomes" id="UP000708208">
    <property type="component" value="Unassembled WGS sequence"/>
</dbReference>
<name>A0A8J2JKB9_9HEXA</name>
<evidence type="ECO:0000256" key="1">
    <source>
        <dbReference type="SAM" id="MobiDB-lite"/>
    </source>
</evidence>
<reference evidence="3" key="1">
    <citation type="submission" date="2021-06" db="EMBL/GenBank/DDBJ databases">
        <authorList>
            <person name="Hodson N. C."/>
            <person name="Mongue J. A."/>
            <person name="Jaron S. K."/>
        </authorList>
    </citation>
    <scope>NUCLEOTIDE SEQUENCE</scope>
</reference>
<organism evidence="3 4">
    <name type="scientific">Allacma fusca</name>
    <dbReference type="NCBI Taxonomy" id="39272"/>
    <lineage>
        <taxon>Eukaryota</taxon>
        <taxon>Metazoa</taxon>
        <taxon>Ecdysozoa</taxon>
        <taxon>Arthropoda</taxon>
        <taxon>Hexapoda</taxon>
        <taxon>Collembola</taxon>
        <taxon>Symphypleona</taxon>
        <taxon>Sminthuridae</taxon>
        <taxon>Allacma</taxon>
    </lineage>
</organism>
<sequence>MLQPWCYRAWWELDGKGLKISVLSLVLLVVLLTVLPVNSKFVKPKPGFFGDETDEEFLIRLKMFMKSLKLVHHRVREDIPWLPPVYPTPPLLQVSVPYLYNAVPPVPQQPPGLPKQPPGVPQTSPGSYKS</sequence>
<evidence type="ECO:0000313" key="4">
    <source>
        <dbReference type="Proteomes" id="UP000708208"/>
    </source>
</evidence>
<evidence type="ECO:0000313" key="3">
    <source>
        <dbReference type="EMBL" id="CAG7714714.1"/>
    </source>
</evidence>
<dbReference type="AlphaFoldDB" id="A0A8J2JKB9"/>
<feature type="compositionally biased region" description="Pro residues" evidence="1">
    <location>
        <begin position="107"/>
        <end position="120"/>
    </location>
</feature>
<feature type="transmembrane region" description="Helical" evidence="2">
    <location>
        <begin position="20"/>
        <end position="37"/>
    </location>
</feature>
<keyword evidence="4" id="KW-1185">Reference proteome</keyword>